<name>A0A1L7CSR3_9CORY</name>
<dbReference type="Pfam" id="PF02577">
    <property type="entry name" value="BFN_dom"/>
    <property type="match status" value="1"/>
</dbReference>
<organism evidence="3 4">
    <name type="scientific">Corynebacterium frankenforstense DSM 45800</name>
    <dbReference type="NCBI Taxonomy" id="1437875"/>
    <lineage>
        <taxon>Bacteria</taxon>
        <taxon>Bacillati</taxon>
        <taxon>Actinomycetota</taxon>
        <taxon>Actinomycetes</taxon>
        <taxon>Mycobacteriales</taxon>
        <taxon>Corynebacteriaceae</taxon>
        <taxon>Corynebacterium</taxon>
    </lineage>
</organism>
<dbReference type="GO" id="GO:0004518">
    <property type="term" value="F:nuclease activity"/>
    <property type="evidence" value="ECO:0007669"/>
    <property type="project" value="InterPro"/>
</dbReference>
<protein>
    <recommendedName>
        <fullName evidence="2">BFN domain-containing protein</fullName>
    </recommendedName>
</protein>
<dbReference type="InterPro" id="IPR036104">
    <property type="entry name" value="BFN_sf"/>
</dbReference>
<keyword evidence="4" id="KW-1185">Reference proteome</keyword>
<evidence type="ECO:0000259" key="2">
    <source>
        <dbReference type="PROSITE" id="PS51658"/>
    </source>
</evidence>
<dbReference type="EMBL" id="CP009247">
    <property type="protein sequence ID" value="APT88883.1"/>
    <property type="molecule type" value="Genomic_DNA"/>
</dbReference>
<dbReference type="KEGG" id="cfk:CFRA_06070"/>
<feature type="compositionally biased region" description="Low complexity" evidence="1">
    <location>
        <begin position="147"/>
        <end position="169"/>
    </location>
</feature>
<evidence type="ECO:0000256" key="1">
    <source>
        <dbReference type="SAM" id="MobiDB-lite"/>
    </source>
</evidence>
<dbReference type="STRING" id="1437875.CFRA_06070"/>
<gene>
    <name evidence="3" type="ORF">CFRA_06070</name>
</gene>
<proteinExistence type="predicted"/>
<evidence type="ECO:0000313" key="3">
    <source>
        <dbReference type="EMBL" id="APT88883.1"/>
    </source>
</evidence>
<evidence type="ECO:0000313" key="4">
    <source>
        <dbReference type="Proteomes" id="UP000185434"/>
    </source>
</evidence>
<dbReference type="PROSITE" id="PS51658">
    <property type="entry name" value="BFN"/>
    <property type="match status" value="1"/>
</dbReference>
<dbReference type="AlphaFoldDB" id="A0A1L7CSR3"/>
<dbReference type="RefSeq" id="WP_075663869.1">
    <property type="nucleotide sequence ID" value="NZ_CP009247.1"/>
</dbReference>
<dbReference type="Proteomes" id="UP000185434">
    <property type="component" value="Chromosome"/>
</dbReference>
<reference evidence="3 4" key="1">
    <citation type="submission" date="2014-08" db="EMBL/GenBank/DDBJ databases">
        <title>Complete genome sequence of Corynebacterium frankenforstense ST18(T) (=DSM 45800(T)), isolated from raw cow milk.</title>
        <authorList>
            <person name="Ruckert C."/>
            <person name="Albersmeier A."/>
            <person name="Winkler A."/>
            <person name="Lipski A."/>
            <person name="Kalinowski J."/>
        </authorList>
    </citation>
    <scope>NUCLEOTIDE SEQUENCE [LARGE SCALE GENOMIC DNA]</scope>
    <source>
        <strain evidence="3 4">ST18</strain>
    </source>
</reference>
<dbReference type="SUPFAM" id="SSF103256">
    <property type="entry name" value="Hypothetical protein TM0160"/>
    <property type="match status" value="1"/>
</dbReference>
<dbReference type="Gene3D" id="3.10.690.10">
    <property type="entry name" value="Bifunctional nuclease domain"/>
    <property type="match status" value="1"/>
</dbReference>
<accession>A0A1L7CSR3</accession>
<dbReference type="OrthoDB" id="9788698at2"/>
<dbReference type="InterPro" id="IPR003729">
    <property type="entry name" value="Bi_nuclease_dom"/>
</dbReference>
<sequence>MADDLRDITFEGVFSVGPEGFCCAVLRDPETSRVMPVWISPVAAAALEARAAGYSPRRPGTHELLADALAETGPGVTDIVVTAASEGVFMATIVLDGGERLDARVSDALVLSLLVDARLSAEAEVLDQYAFFLPPEQAREYLHADFGPEAAGDGAAGPDSASGDAQADADFAEMMRELGVDESEFGADGPDTDGGTDTDTGSGSDPDSDSED</sequence>
<feature type="domain" description="BFN" evidence="2">
    <location>
        <begin position="5"/>
        <end position="133"/>
    </location>
</feature>
<feature type="compositionally biased region" description="Acidic residues" evidence="1">
    <location>
        <begin position="180"/>
        <end position="196"/>
    </location>
</feature>
<feature type="region of interest" description="Disordered" evidence="1">
    <location>
        <begin position="147"/>
        <end position="212"/>
    </location>
</feature>